<evidence type="ECO:0000256" key="1">
    <source>
        <dbReference type="ARBA" id="ARBA00004123"/>
    </source>
</evidence>
<evidence type="ECO:0000256" key="11">
    <source>
        <dbReference type="ARBA" id="ARBA00023163"/>
    </source>
</evidence>
<keyword evidence="8" id="KW-0832">Ubl conjugation</keyword>
<dbReference type="FunFam" id="3.30.160.60:FF:001498">
    <property type="entry name" value="Zinc finger protein 404"/>
    <property type="match status" value="1"/>
</dbReference>
<keyword evidence="4" id="KW-0479">Metal-binding</keyword>
<evidence type="ECO:0000256" key="13">
    <source>
        <dbReference type="PROSITE-ProRule" id="PRU00042"/>
    </source>
</evidence>
<feature type="compositionally biased region" description="Basic and acidic residues" evidence="14">
    <location>
        <begin position="96"/>
        <end position="119"/>
    </location>
</feature>
<dbReference type="FunFam" id="3.30.160.60:FF:001480">
    <property type="entry name" value="Si:cabz01071911.3"/>
    <property type="match status" value="1"/>
</dbReference>
<dbReference type="PANTHER" id="PTHR24393:SF34">
    <property type="entry name" value="PR_SET DOMAIN 13"/>
    <property type="match status" value="1"/>
</dbReference>
<reference evidence="16" key="2">
    <citation type="submission" date="2025-08" db="UniProtKB">
        <authorList>
            <consortium name="Ensembl"/>
        </authorList>
    </citation>
    <scope>IDENTIFICATION</scope>
</reference>
<dbReference type="FunFam" id="3.30.160.60:FF:000624">
    <property type="entry name" value="zinc finger protein 697"/>
    <property type="match status" value="1"/>
</dbReference>
<proteinExistence type="inferred from homology"/>
<dbReference type="PANTHER" id="PTHR24393">
    <property type="entry name" value="ZINC FINGER PROTEIN"/>
    <property type="match status" value="1"/>
</dbReference>
<feature type="compositionally biased region" description="Basic and acidic residues" evidence="14">
    <location>
        <begin position="181"/>
        <end position="203"/>
    </location>
</feature>
<dbReference type="FunFam" id="3.30.160.60:FF:000646">
    <property type="entry name" value="Myeloid zinc finger 1"/>
    <property type="match status" value="1"/>
</dbReference>
<feature type="compositionally biased region" description="Polar residues" evidence="14">
    <location>
        <begin position="527"/>
        <end position="536"/>
    </location>
</feature>
<evidence type="ECO:0000256" key="7">
    <source>
        <dbReference type="ARBA" id="ARBA00022833"/>
    </source>
</evidence>
<feature type="domain" description="C2H2-type" evidence="15">
    <location>
        <begin position="359"/>
        <end position="386"/>
    </location>
</feature>
<dbReference type="PROSITE" id="PS00028">
    <property type="entry name" value="ZINC_FINGER_C2H2_1"/>
    <property type="match status" value="11"/>
</dbReference>
<evidence type="ECO:0000256" key="3">
    <source>
        <dbReference type="ARBA" id="ARBA00022499"/>
    </source>
</evidence>
<feature type="domain" description="C2H2-type" evidence="15">
    <location>
        <begin position="698"/>
        <end position="725"/>
    </location>
</feature>
<feature type="domain" description="C2H2-type" evidence="15">
    <location>
        <begin position="619"/>
        <end position="646"/>
    </location>
</feature>
<feature type="domain" description="C2H2-type" evidence="15">
    <location>
        <begin position="331"/>
        <end position="358"/>
    </location>
</feature>
<evidence type="ECO:0000256" key="9">
    <source>
        <dbReference type="ARBA" id="ARBA00023015"/>
    </source>
</evidence>
<sequence length="829" mass="93535">MCFLIPTDVQMLVVKEEKQEWSSSLDQEDPELPHIKEEQEDPEPPHIKEEQEELCTSQEAERLQRLEQADITEFIFTQVKSEDDEEEVQSSQLHQKQTELMEREGDGEDCRGPELDRNSNLDSLPQPDTHEKTEPSSEHEDSVDVEFWKETRKHQSGFTYQRNRKVSVDDGFKGNPPASRSTDHMKAEADGEDCGGREPDRNSGSDTVQGIGDSSEPETDDSDDWKKTKEPQEPQPGSVCGAGEKPLSCSECGKRFRKKTHLKIHLRSHTGEKPFSCSVCKKCFSQSGNLQKHMRIHTGEKLFSCSECGKRVGSQESLKKHKRVHTAERIFKCSVCCKRFPGNSHLAIHMRTHTGEKPFRCSVCGKRFSQRGIMSQHMAVHSGVKPFSCAVCGRRFFWHFQIKKHKCLEELCRFKGAVFNGGDCDREEAAGSSDPVRLPKPGTNKDTKPSSVEDSVDVEFWTETRKHQSGFTYQRNRKVSVNDGFKSSKTPFSCSDNRTEAEPTADDGGHGPKPLKGEQVFVGDPGFNSNMKPSSFSDRHRRSEDGLTLLTHGNSPVGGKPFGCLFCGKGSAMAGYLSRPIPIHIGERTLGCVICHKTFSPESDPLHVPIRLHTGLKPFGCSVCGRTFAERESLRSHVTCHTAEKPFSCSVCNTGCSDSEDLVQHMRVHTRQTQFSCTVCGKEFVPQSETRFTVTKPYTCSECGKRFHHNYNLRNHIKYHTGEKAFFCSICGLKCLYKSHLEIHMRTHTREKPFPCSVCGKRYAHKASMQSHMAVHTHLRIHTGEKPYRCSHCGRRFSDNSNYKRHVRAWPHAGPATPPPSVLHNGFSF</sequence>
<feature type="domain" description="C2H2-type" evidence="15">
    <location>
        <begin position="754"/>
        <end position="787"/>
    </location>
</feature>
<dbReference type="GO" id="GO:0008270">
    <property type="term" value="F:zinc ion binding"/>
    <property type="evidence" value="ECO:0007669"/>
    <property type="project" value="UniProtKB-KW"/>
</dbReference>
<feature type="region of interest" description="Disordered" evidence="14">
    <location>
        <begin position="78"/>
        <end position="243"/>
    </location>
</feature>
<dbReference type="InterPro" id="IPR036236">
    <property type="entry name" value="Znf_C2H2_sf"/>
</dbReference>
<keyword evidence="6 13" id="KW-0863">Zinc-finger</keyword>
<evidence type="ECO:0000256" key="2">
    <source>
        <dbReference type="ARBA" id="ARBA00006991"/>
    </source>
</evidence>
<dbReference type="Ensembl" id="ENSGACT00000087512.1">
    <property type="protein sequence ID" value="ENSGACP00000050717.1"/>
    <property type="gene ID" value="ENSGACG00000029451.1"/>
</dbReference>
<feature type="domain" description="C2H2-type" evidence="15">
    <location>
        <begin position="726"/>
        <end position="753"/>
    </location>
</feature>
<dbReference type="Pfam" id="PF00096">
    <property type="entry name" value="zf-C2H2"/>
    <property type="match status" value="9"/>
</dbReference>
<dbReference type="Proteomes" id="UP000007635">
    <property type="component" value="Chromosome X"/>
</dbReference>
<evidence type="ECO:0000259" key="15">
    <source>
        <dbReference type="PROSITE" id="PS50157"/>
    </source>
</evidence>
<keyword evidence="3" id="KW-1017">Isopeptide bond</keyword>
<dbReference type="Pfam" id="PF13912">
    <property type="entry name" value="zf-C2H2_6"/>
    <property type="match status" value="1"/>
</dbReference>
<feature type="region of interest" description="Disordered" evidence="14">
    <location>
        <begin position="429"/>
        <end position="456"/>
    </location>
</feature>
<feature type="domain" description="C2H2-type" evidence="15">
    <location>
        <begin position="247"/>
        <end position="274"/>
    </location>
</feature>
<keyword evidence="17" id="KW-1185">Reference proteome</keyword>
<evidence type="ECO:0000256" key="5">
    <source>
        <dbReference type="ARBA" id="ARBA00022737"/>
    </source>
</evidence>
<dbReference type="FunFam" id="3.30.160.60:FF:000446">
    <property type="entry name" value="Zinc finger protein"/>
    <property type="match status" value="2"/>
</dbReference>
<evidence type="ECO:0000256" key="8">
    <source>
        <dbReference type="ARBA" id="ARBA00022843"/>
    </source>
</evidence>
<feature type="domain" description="C2H2-type" evidence="15">
    <location>
        <begin position="788"/>
        <end position="817"/>
    </location>
</feature>
<dbReference type="AlphaFoldDB" id="A0AAQ4QJG5"/>
<accession>A0AAQ4QJG5</accession>
<reference evidence="16 17" key="1">
    <citation type="journal article" date="2021" name="G3 (Bethesda)">
        <title>Improved contiguity of the threespine stickleback genome using long-read sequencing.</title>
        <authorList>
            <person name="Nath S."/>
            <person name="Shaw D.E."/>
            <person name="White M.A."/>
        </authorList>
    </citation>
    <scope>NUCLEOTIDE SEQUENCE [LARGE SCALE GENOMIC DNA]</scope>
    <source>
        <strain evidence="16 17">Lake Benthic</strain>
    </source>
</reference>
<keyword evidence="11" id="KW-0804">Transcription</keyword>
<feature type="domain" description="C2H2-type" evidence="15">
    <location>
        <begin position="275"/>
        <end position="302"/>
    </location>
</feature>
<dbReference type="FunFam" id="3.30.160.60:FF:001235">
    <property type="entry name" value="Si:ch211-119o8.6"/>
    <property type="match status" value="1"/>
</dbReference>
<dbReference type="InterPro" id="IPR013087">
    <property type="entry name" value="Znf_C2H2_type"/>
</dbReference>
<evidence type="ECO:0000256" key="10">
    <source>
        <dbReference type="ARBA" id="ARBA00023125"/>
    </source>
</evidence>
<keyword evidence="7" id="KW-0862">Zinc</keyword>
<keyword evidence="5" id="KW-0677">Repeat</keyword>
<keyword evidence="10" id="KW-0238">DNA-binding</keyword>
<dbReference type="SUPFAM" id="SSF57667">
    <property type="entry name" value="beta-beta-alpha zinc fingers"/>
    <property type="match status" value="8"/>
</dbReference>
<dbReference type="GeneTree" id="ENSGT01150000286958"/>
<evidence type="ECO:0000256" key="6">
    <source>
        <dbReference type="ARBA" id="ARBA00022771"/>
    </source>
</evidence>
<feature type="region of interest" description="Disordered" evidence="14">
    <location>
        <begin position="490"/>
        <end position="540"/>
    </location>
</feature>
<reference evidence="16" key="3">
    <citation type="submission" date="2025-09" db="UniProtKB">
        <authorList>
            <consortium name="Ensembl"/>
        </authorList>
    </citation>
    <scope>IDENTIFICATION</scope>
</reference>
<comment type="similarity">
    <text evidence="2">Belongs to the krueppel C2H2-type zinc-finger protein family.</text>
</comment>
<feature type="compositionally biased region" description="Basic and acidic residues" evidence="14">
    <location>
        <begin position="128"/>
        <end position="150"/>
    </location>
</feature>
<dbReference type="SMART" id="SM00355">
    <property type="entry name" value="ZnF_C2H2"/>
    <property type="match status" value="12"/>
</dbReference>
<evidence type="ECO:0000313" key="17">
    <source>
        <dbReference type="Proteomes" id="UP000007635"/>
    </source>
</evidence>
<feature type="compositionally biased region" description="Basic and acidic residues" evidence="14">
    <location>
        <begin position="31"/>
        <end position="49"/>
    </location>
</feature>
<feature type="domain" description="C2H2-type" evidence="15">
    <location>
        <begin position="647"/>
        <end position="674"/>
    </location>
</feature>
<evidence type="ECO:0000256" key="4">
    <source>
        <dbReference type="ARBA" id="ARBA00022723"/>
    </source>
</evidence>
<evidence type="ECO:0000256" key="14">
    <source>
        <dbReference type="SAM" id="MobiDB-lite"/>
    </source>
</evidence>
<dbReference type="FunFam" id="3.30.160.60:FF:000690">
    <property type="entry name" value="Zinc finger protein 354C"/>
    <property type="match status" value="2"/>
</dbReference>
<evidence type="ECO:0000256" key="12">
    <source>
        <dbReference type="ARBA" id="ARBA00023242"/>
    </source>
</evidence>
<dbReference type="Gene3D" id="3.30.160.60">
    <property type="entry name" value="Classic Zinc Finger"/>
    <property type="match status" value="13"/>
</dbReference>
<dbReference type="FunFam" id="3.30.160.60:FF:001289">
    <property type="entry name" value="Zinc finger protein 574"/>
    <property type="match status" value="1"/>
</dbReference>
<evidence type="ECO:0000313" key="16">
    <source>
        <dbReference type="Ensembl" id="ENSGACP00000050717.1"/>
    </source>
</evidence>
<dbReference type="FunFam" id="3.30.160.60:FF:001443">
    <property type="entry name" value="Zinc finger protein 668"/>
    <property type="match status" value="1"/>
</dbReference>
<feature type="domain" description="C2H2-type" evidence="15">
    <location>
        <begin position="303"/>
        <end position="330"/>
    </location>
</feature>
<dbReference type="GO" id="GO:0000978">
    <property type="term" value="F:RNA polymerase II cis-regulatory region sequence-specific DNA binding"/>
    <property type="evidence" value="ECO:0007669"/>
    <property type="project" value="TreeGrafter"/>
</dbReference>
<protein>
    <recommendedName>
        <fullName evidence="15">C2H2-type domain-containing protein</fullName>
    </recommendedName>
</protein>
<name>A0AAQ4QJG5_GASAC</name>
<dbReference type="GO" id="GO:0005634">
    <property type="term" value="C:nucleus"/>
    <property type="evidence" value="ECO:0007669"/>
    <property type="project" value="UniProtKB-SubCell"/>
</dbReference>
<dbReference type="PROSITE" id="PS50157">
    <property type="entry name" value="ZINC_FINGER_C2H2_2"/>
    <property type="match status" value="11"/>
</dbReference>
<keyword evidence="12" id="KW-0539">Nucleus</keyword>
<dbReference type="GO" id="GO:0001228">
    <property type="term" value="F:DNA-binding transcription activator activity, RNA polymerase II-specific"/>
    <property type="evidence" value="ECO:0007669"/>
    <property type="project" value="TreeGrafter"/>
</dbReference>
<feature type="region of interest" description="Disordered" evidence="14">
    <location>
        <begin position="18"/>
        <end position="59"/>
    </location>
</feature>
<organism evidence="16 17">
    <name type="scientific">Gasterosteus aculeatus aculeatus</name>
    <name type="common">three-spined stickleback</name>
    <dbReference type="NCBI Taxonomy" id="481459"/>
    <lineage>
        <taxon>Eukaryota</taxon>
        <taxon>Metazoa</taxon>
        <taxon>Chordata</taxon>
        <taxon>Craniata</taxon>
        <taxon>Vertebrata</taxon>
        <taxon>Euteleostomi</taxon>
        <taxon>Actinopterygii</taxon>
        <taxon>Neopterygii</taxon>
        <taxon>Teleostei</taxon>
        <taxon>Neoteleostei</taxon>
        <taxon>Acanthomorphata</taxon>
        <taxon>Eupercaria</taxon>
        <taxon>Perciformes</taxon>
        <taxon>Cottioidei</taxon>
        <taxon>Gasterosteales</taxon>
        <taxon>Gasterosteidae</taxon>
        <taxon>Gasterosteus</taxon>
    </lineage>
</organism>
<keyword evidence="9" id="KW-0805">Transcription regulation</keyword>
<comment type="subcellular location">
    <subcellularLocation>
        <location evidence="1">Nucleus</location>
    </subcellularLocation>
</comment>